<accession>A0ABP7WQR5</accession>
<reference evidence="3" key="1">
    <citation type="journal article" date="2019" name="Int. J. Syst. Evol. Microbiol.">
        <title>The Global Catalogue of Microorganisms (GCM) 10K type strain sequencing project: providing services to taxonomists for standard genome sequencing and annotation.</title>
        <authorList>
            <consortium name="The Broad Institute Genomics Platform"/>
            <consortium name="The Broad Institute Genome Sequencing Center for Infectious Disease"/>
            <person name="Wu L."/>
            <person name="Ma J."/>
        </authorList>
    </citation>
    <scope>NUCLEOTIDE SEQUENCE [LARGE SCALE GENOMIC DNA]</scope>
    <source>
        <strain evidence="3">JCM 17304</strain>
    </source>
</reference>
<protein>
    <recommendedName>
        <fullName evidence="1">Beta-ketoacyl synthase-like N-terminal domain-containing protein</fullName>
    </recommendedName>
</protein>
<sequence>MTVYIVAVGNYYEQYSGELPPLKNLVQETVGSNIRRVGRFIQLALIGAGRASSQLADDAAVYLTSGCGDVDVTVNVLNTIYRQGEAPRPLSFINTVSNAACFYIAQSLGLKGASSFVSSRYFAVETSLRVALLALEQGQQQAALIGAVDIVVLPIEEHRRRLGLGAQTDVAEGSHWFQLVSDASDRSVLATLDAVQHFPDRQVLAAWLSALTFSAEDCLALGQMIESAEADQWLAETGLSQFNFCESIAHFNSQAGIVFCEFVRRGCGRLIYLNRDPVGRYMAVVIRC</sequence>
<dbReference type="EMBL" id="BAABDM010000002">
    <property type="protein sequence ID" value="GAA4094597.1"/>
    <property type="molecule type" value="Genomic_DNA"/>
</dbReference>
<dbReference type="Gene3D" id="3.40.47.10">
    <property type="match status" value="1"/>
</dbReference>
<organism evidence="2 3">
    <name type="scientific">Zhongshania borealis</name>
    <dbReference type="NCBI Taxonomy" id="889488"/>
    <lineage>
        <taxon>Bacteria</taxon>
        <taxon>Pseudomonadati</taxon>
        <taxon>Pseudomonadota</taxon>
        <taxon>Gammaproteobacteria</taxon>
        <taxon>Cellvibrionales</taxon>
        <taxon>Spongiibacteraceae</taxon>
        <taxon>Zhongshania</taxon>
    </lineage>
</organism>
<evidence type="ECO:0000313" key="2">
    <source>
        <dbReference type="EMBL" id="GAA4094597.1"/>
    </source>
</evidence>
<dbReference type="Pfam" id="PF00109">
    <property type="entry name" value="ketoacyl-synt"/>
    <property type="match status" value="1"/>
</dbReference>
<name>A0ABP7WQR5_9GAMM</name>
<dbReference type="InterPro" id="IPR016039">
    <property type="entry name" value="Thiolase-like"/>
</dbReference>
<proteinExistence type="predicted"/>
<dbReference type="SUPFAM" id="SSF53901">
    <property type="entry name" value="Thiolase-like"/>
    <property type="match status" value="1"/>
</dbReference>
<dbReference type="Proteomes" id="UP001500392">
    <property type="component" value="Unassembled WGS sequence"/>
</dbReference>
<evidence type="ECO:0000313" key="3">
    <source>
        <dbReference type="Proteomes" id="UP001500392"/>
    </source>
</evidence>
<evidence type="ECO:0000259" key="1">
    <source>
        <dbReference type="Pfam" id="PF00109"/>
    </source>
</evidence>
<gene>
    <name evidence="2" type="ORF">GCM10022414_18360</name>
</gene>
<comment type="caution">
    <text evidence="2">The sequence shown here is derived from an EMBL/GenBank/DDBJ whole genome shotgun (WGS) entry which is preliminary data.</text>
</comment>
<dbReference type="RefSeq" id="WP_344934951.1">
    <property type="nucleotide sequence ID" value="NZ_BAABDM010000002.1"/>
</dbReference>
<feature type="domain" description="Beta-ketoacyl synthase-like N-terminal" evidence="1">
    <location>
        <begin position="44"/>
        <end position="154"/>
    </location>
</feature>
<dbReference type="InterPro" id="IPR014030">
    <property type="entry name" value="Ketoacyl_synth_N"/>
</dbReference>
<keyword evidence="3" id="KW-1185">Reference proteome</keyword>